<evidence type="ECO:0000313" key="3">
    <source>
        <dbReference type="EMBL" id="HER44417.1"/>
    </source>
</evidence>
<dbReference type="InterPro" id="IPR001455">
    <property type="entry name" value="TusA-like"/>
</dbReference>
<dbReference type="PROSITE" id="PS01148">
    <property type="entry name" value="UPF0033"/>
    <property type="match status" value="1"/>
</dbReference>
<comment type="caution">
    <text evidence="3">The sequence shown here is derived from an EMBL/GenBank/DDBJ whole genome shotgun (WGS) entry which is preliminary data.</text>
</comment>
<gene>
    <name evidence="3" type="ORF">ENO08_08155</name>
</gene>
<dbReference type="InterPro" id="IPR036868">
    <property type="entry name" value="TusA-like_sf"/>
</dbReference>
<evidence type="ECO:0000259" key="2">
    <source>
        <dbReference type="PROSITE" id="PS01148"/>
    </source>
</evidence>
<dbReference type="Gene3D" id="3.30.110.40">
    <property type="entry name" value="TusA-like domain"/>
    <property type="match status" value="1"/>
</dbReference>
<name>A0A7V2F439_UNCEI</name>
<dbReference type="EMBL" id="DSEC01000589">
    <property type="protein sequence ID" value="HER44417.1"/>
    <property type="molecule type" value="Genomic_DNA"/>
</dbReference>
<feature type="domain" description="UPF0033" evidence="2">
    <location>
        <begin position="15"/>
        <end position="39"/>
    </location>
</feature>
<dbReference type="Proteomes" id="UP000886069">
    <property type="component" value="Unassembled WGS sequence"/>
</dbReference>
<dbReference type="SUPFAM" id="SSF64307">
    <property type="entry name" value="SirA-like"/>
    <property type="match status" value="1"/>
</dbReference>
<dbReference type="CDD" id="cd00291">
    <property type="entry name" value="SirA_YedF_YeeD"/>
    <property type="match status" value="1"/>
</dbReference>
<protein>
    <submittedName>
        <fullName evidence="3">Sulfurtransferase TusA family protein</fullName>
    </submittedName>
</protein>
<accession>A0A7V2F439</accession>
<reference evidence="3" key="1">
    <citation type="journal article" date="2020" name="mSystems">
        <title>Genome- and Community-Level Interaction Insights into Carbon Utilization and Element Cycling Functions of Hydrothermarchaeota in Hydrothermal Sediment.</title>
        <authorList>
            <person name="Zhou Z."/>
            <person name="Liu Y."/>
            <person name="Xu W."/>
            <person name="Pan J."/>
            <person name="Luo Z.H."/>
            <person name="Li M."/>
        </authorList>
    </citation>
    <scope>NUCLEOTIDE SEQUENCE [LARGE SCALE GENOMIC DNA]</scope>
    <source>
        <strain evidence="3">SpSt-1233</strain>
    </source>
</reference>
<dbReference type="Pfam" id="PF01206">
    <property type="entry name" value="TusA"/>
    <property type="match status" value="1"/>
</dbReference>
<evidence type="ECO:0000256" key="1">
    <source>
        <dbReference type="ARBA" id="ARBA00008984"/>
    </source>
</evidence>
<dbReference type="PANTHER" id="PTHR33279">
    <property type="entry name" value="SULFUR CARRIER PROTEIN YEDF-RELATED"/>
    <property type="match status" value="1"/>
</dbReference>
<comment type="similarity">
    <text evidence="1">Belongs to the sulfur carrier protein TusA family.</text>
</comment>
<dbReference type="AlphaFoldDB" id="A0A7V2F439"/>
<sequence length="83" mass="9248">MDQDELKKLQVHKSVDARGTACPGPLLAAKKAMGEINPGEVLEILSSDQGTKRDVPKWAQKKGHEYLGTVEESGYFTIYMKKR</sequence>
<dbReference type="PANTHER" id="PTHR33279:SF6">
    <property type="entry name" value="SULFUR CARRIER PROTEIN YEDF-RELATED"/>
    <property type="match status" value="1"/>
</dbReference>
<organism evidence="3">
    <name type="scientific">Eiseniibacteriota bacterium</name>
    <dbReference type="NCBI Taxonomy" id="2212470"/>
    <lineage>
        <taxon>Bacteria</taxon>
        <taxon>Candidatus Eiseniibacteriota</taxon>
    </lineage>
</organism>
<proteinExistence type="inferred from homology"/>